<feature type="region of interest" description="Disordered" evidence="1">
    <location>
        <begin position="146"/>
        <end position="172"/>
    </location>
</feature>
<feature type="domain" description="BOD1/SHG1" evidence="2">
    <location>
        <begin position="41"/>
        <end position="141"/>
    </location>
</feature>
<evidence type="ECO:0000259" key="2">
    <source>
        <dbReference type="Pfam" id="PF05205"/>
    </source>
</evidence>
<evidence type="ECO:0000256" key="1">
    <source>
        <dbReference type="SAM" id="MobiDB-lite"/>
    </source>
</evidence>
<name>A0AAN6WXB1_9PEZI</name>
<dbReference type="PANTHER" id="PTHR28034">
    <property type="entry name" value="SET1 COMPLEX COMPONENT SHG1"/>
    <property type="match status" value="1"/>
</dbReference>
<sequence>MSSAPIPLAEAAPPASAPVVRKFKASDLPLGSAKRTAIENLATVFKKKGGYDAERQQVWAKFETSDFEAQITKEILRVAEQELERNSHQLLHLERGKAAALIDGALERSGIYQDAEKVIAGLIDAKAIEAQLRELRRVEIGEEAAEEERLRGSKTDEEYAADTAARREERERVREELRQVEEKKRQLEEA</sequence>
<dbReference type="PANTHER" id="PTHR28034:SF1">
    <property type="entry name" value="NUCLEOMORPHIN"/>
    <property type="match status" value="1"/>
</dbReference>
<comment type="caution">
    <text evidence="3">The sequence shown here is derived from an EMBL/GenBank/DDBJ whole genome shotgun (WGS) entry which is preliminary data.</text>
</comment>
<protein>
    <submittedName>
        <fullName evidence="3">Complex proteins associated with Set1p component shg1-domain-containing protein</fullName>
    </submittedName>
</protein>
<dbReference type="EMBL" id="MU864391">
    <property type="protein sequence ID" value="KAK4188207.1"/>
    <property type="molecule type" value="Genomic_DNA"/>
</dbReference>
<dbReference type="InterPro" id="IPR055264">
    <property type="entry name" value="BOD1/SHG1_dom"/>
</dbReference>
<evidence type="ECO:0000313" key="4">
    <source>
        <dbReference type="Proteomes" id="UP001302126"/>
    </source>
</evidence>
<reference evidence="3" key="2">
    <citation type="submission" date="2023-05" db="EMBL/GenBank/DDBJ databases">
        <authorList>
            <consortium name="Lawrence Berkeley National Laboratory"/>
            <person name="Steindorff A."/>
            <person name="Hensen N."/>
            <person name="Bonometti L."/>
            <person name="Westerberg I."/>
            <person name="Brannstrom I.O."/>
            <person name="Guillou S."/>
            <person name="Cros-Aarteil S."/>
            <person name="Calhoun S."/>
            <person name="Haridas S."/>
            <person name="Kuo A."/>
            <person name="Mondo S."/>
            <person name="Pangilinan J."/>
            <person name="Riley R."/>
            <person name="Labutti K."/>
            <person name="Andreopoulos B."/>
            <person name="Lipzen A."/>
            <person name="Chen C."/>
            <person name="Yanf M."/>
            <person name="Daum C."/>
            <person name="Ng V."/>
            <person name="Clum A."/>
            <person name="Ohm R."/>
            <person name="Martin F."/>
            <person name="Silar P."/>
            <person name="Natvig D."/>
            <person name="Lalanne C."/>
            <person name="Gautier V."/>
            <person name="Ament-Velasquez S.L."/>
            <person name="Kruys A."/>
            <person name="Hutchinson M.I."/>
            <person name="Powell A.J."/>
            <person name="Barry K."/>
            <person name="Miller A.N."/>
            <person name="Grigoriev I.V."/>
            <person name="Debuchy R."/>
            <person name="Gladieux P."/>
            <person name="Thoren M.H."/>
            <person name="Johannesson H."/>
        </authorList>
    </citation>
    <scope>NUCLEOTIDE SEQUENCE</scope>
    <source>
        <strain evidence="3">PSN309</strain>
    </source>
</reference>
<evidence type="ECO:0000313" key="3">
    <source>
        <dbReference type="EMBL" id="KAK4188207.1"/>
    </source>
</evidence>
<organism evidence="3 4">
    <name type="scientific">Podospora australis</name>
    <dbReference type="NCBI Taxonomy" id="1536484"/>
    <lineage>
        <taxon>Eukaryota</taxon>
        <taxon>Fungi</taxon>
        <taxon>Dikarya</taxon>
        <taxon>Ascomycota</taxon>
        <taxon>Pezizomycotina</taxon>
        <taxon>Sordariomycetes</taxon>
        <taxon>Sordariomycetidae</taxon>
        <taxon>Sordariales</taxon>
        <taxon>Podosporaceae</taxon>
        <taxon>Podospora</taxon>
    </lineage>
</organism>
<feature type="compositionally biased region" description="Basic and acidic residues" evidence="1">
    <location>
        <begin position="147"/>
        <end position="157"/>
    </location>
</feature>
<dbReference type="AlphaFoldDB" id="A0AAN6WXB1"/>
<reference evidence="3" key="1">
    <citation type="journal article" date="2023" name="Mol. Phylogenet. Evol.">
        <title>Genome-scale phylogeny and comparative genomics of the fungal order Sordariales.</title>
        <authorList>
            <person name="Hensen N."/>
            <person name="Bonometti L."/>
            <person name="Westerberg I."/>
            <person name="Brannstrom I.O."/>
            <person name="Guillou S."/>
            <person name="Cros-Aarteil S."/>
            <person name="Calhoun S."/>
            <person name="Haridas S."/>
            <person name="Kuo A."/>
            <person name="Mondo S."/>
            <person name="Pangilinan J."/>
            <person name="Riley R."/>
            <person name="LaButti K."/>
            <person name="Andreopoulos B."/>
            <person name="Lipzen A."/>
            <person name="Chen C."/>
            <person name="Yan M."/>
            <person name="Daum C."/>
            <person name="Ng V."/>
            <person name="Clum A."/>
            <person name="Steindorff A."/>
            <person name="Ohm R.A."/>
            <person name="Martin F."/>
            <person name="Silar P."/>
            <person name="Natvig D.O."/>
            <person name="Lalanne C."/>
            <person name="Gautier V."/>
            <person name="Ament-Velasquez S.L."/>
            <person name="Kruys A."/>
            <person name="Hutchinson M.I."/>
            <person name="Powell A.J."/>
            <person name="Barry K."/>
            <person name="Miller A.N."/>
            <person name="Grigoriev I.V."/>
            <person name="Debuchy R."/>
            <person name="Gladieux P."/>
            <person name="Hiltunen Thoren M."/>
            <person name="Johannesson H."/>
        </authorList>
    </citation>
    <scope>NUCLEOTIDE SEQUENCE</scope>
    <source>
        <strain evidence="3">PSN309</strain>
    </source>
</reference>
<dbReference type="Proteomes" id="UP001302126">
    <property type="component" value="Unassembled WGS sequence"/>
</dbReference>
<accession>A0AAN6WXB1</accession>
<dbReference type="Pfam" id="PF05205">
    <property type="entry name" value="COMPASS-Shg1"/>
    <property type="match status" value="1"/>
</dbReference>
<gene>
    <name evidence="3" type="ORF">QBC35DRAFT_210070</name>
</gene>
<proteinExistence type="predicted"/>
<keyword evidence="4" id="KW-1185">Reference proteome</keyword>